<name>A0A0F9JDN0_9ZZZZ</name>
<dbReference type="AlphaFoldDB" id="A0A0F9JDN0"/>
<proteinExistence type="predicted"/>
<protein>
    <submittedName>
        <fullName evidence="1">Uncharacterized protein</fullName>
    </submittedName>
</protein>
<evidence type="ECO:0000313" key="1">
    <source>
        <dbReference type="EMBL" id="KKM67708.1"/>
    </source>
</evidence>
<sequence>MTSNETDVSHQILALLNIMLQNADMGSRDPRIRDVFAAALDNDATELVIDGV</sequence>
<reference evidence="1" key="1">
    <citation type="journal article" date="2015" name="Nature">
        <title>Complex archaea that bridge the gap between prokaryotes and eukaryotes.</title>
        <authorList>
            <person name="Spang A."/>
            <person name="Saw J.H."/>
            <person name="Jorgensen S.L."/>
            <person name="Zaremba-Niedzwiedzka K."/>
            <person name="Martijn J."/>
            <person name="Lind A.E."/>
            <person name="van Eijk R."/>
            <person name="Schleper C."/>
            <person name="Guy L."/>
            <person name="Ettema T.J."/>
        </authorList>
    </citation>
    <scope>NUCLEOTIDE SEQUENCE</scope>
</reference>
<dbReference type="EMBL" id="LAZR01010301">
    <property type="protein sequence ID" value="KKM67708.1"/>
    <property type="molecule type" value="Genomic_DNA"/>
</dbReference>
<accession>A0A0F9JDN0</accession>
<gene>
    <name evidence="1" type="ORF">LCGC14_1468360</name>
</gene>
<organism evidence="1">
    <name type="scientific">marine sediment metagenome</name>
    <dbReference type="NCBI Taxonomy" id="412755"/>
    <lineage>
        <taxon>unclassified sequences</taxon>
        <taxon>metagenomes</taxon>
        <taxon>ecological metagenomes</taxon>
    </lineage>
</organism>
<comment type="caution">
    <text evidence="1">The sequence shown here is derived from an EMBL/GenBank/DDBJ whole genome shotgun (WGS) entry which is preliminary data.</text>
</comment>